<evidence type="ECO:0000256" key="4">
    <source>
        <dbReference type="ARBA" id="ARBA00023136"/>
    </source>
</evidence>
<sequence length="281" mass="32650">MERNKYVDLRSLEYKASQRSKLVTPILKVMLEVVTATTFVMLDRLFYEALDVVRQHASLPLSQQGTKDLEIEVEGAGTVANMMRNVLNALNSTRRHQAVSNEVCLPKPRAMPTVYFVKIYCGYIWILLLLYLNPYTLRLRSIICSYFYPRREKQRILHLYNDILKKRMKMQKTMRRRALQAVRADYLSGESLRSLRMRYPRLLGWLTVLPAARMACLICEETEPRIITASSPWRRCTSAACGFAWCEECWLEAGERCLACDPALARLSDLDSLSDDRPFEY</sequence>
<feature type="domain" description="E3 ubiquitin-protein ligase DCST1-like C-terminal" evidence="7">
    <location>
        <begin position="215"/>
        <end position="262"/>
    </location>
</feature>
<name>A0ABN8HVR7_9NEOP</name>
<keyword evidence="2 5" id="KW-0812">Transmembrane</keyword>
<evidence type="ECO:0000256" key="5">
    <source>
        <dbReference type="SAM" id="Phobius"/>
    </source>
</evidence>
<accession>A0ABN8HVR7</accession>
<gene>
    <name evidence="8" type="ORF">IPOD504_LOCUS3610</name>
</gene>
<organism evidence="8 9">
    <name type="scientific">Iphiclides podalirius</name>
    <name type="common">scarce swallowtail</name>
    <dbReference type="NCBI Taxonomy" id="110791"/>
    <lineage>
        <taxon>Eukaryota</taxon>
        <taxon>Metazoa</taxon>
        <taxon>Ecdysozoa</taxon>
        <taxon>Arthropoda</taxon>
        <taxon>Hexapoda</taxon>
        <taxon>Insecta</taxon>
        <taxon>Pterygota</taxon>
        <taxon>Neoptera</taxon>
        <taxon>Endopterygota</taxon>
        <taxon>Lepidoptera</taxon>
        <taxon>Glossata</taxon>
        <taxon>Ditrysia</taxon>
        <taxon>Papilionoidea</taxon>
        <taxon>Papilionidae</taxon>
        <taxon>Papilioninae</taxon>
        <taxon>Iphiclides</taxon>
    </lineage>
</organism>
<evidence type="ECO:0008006" key="10">
    <source>
        <dbReference type="Google" id="ProtNLM"/>
    </source>
</evidence>
<feature type="domain" description="Dendritic cell-specific transmembrane protein-like" evidence="6">
    <location>
        <begin position="2"/>
        <end position="160"/>
    </location>
</feature>
<feature type="transmembrane region" description="Helical" evidence="5">
    <location>
        <begin position="115"/>
        <end position="132"/>
    </location>
</feature>
<feature type="non-terminal residue" evidence="8">
    <location>
        <position position="1"/>
    </location>
</feature>
<dbReference type="InterPro" id="IPR058842">
    <property type="entry name" value="DCST1_C"/>
</dbReference>
<evidence type="ECO:0000256" key="2">
    <source>
        <dbReference type="ARBA" id="ARBA00022692"/>
    </source>
</evidence>
<dbReference type="PANTHER" id="PTHR21041">
    <property type="entry name" value="DENDRITIC CELL-SPECIFIC TRANSMEMBRANE PROTEIN"/>
    <property type="match status" value="1"/>
</dbReference>
<keyword evidence="9" id="KW-1185">Reference proteome</keyword>
<dbReference type="Proteomes" id="UP000837857">
    <property type="component" value="Chromosome 14"/>
</dbReference>
<evidence type="ECO:0000256" key="3">
    <source>
        <dbReference type="ARBA" id="ARBA00022989"/>
    </source>
</evidence>
<evidence type="ECO:0000259" key="7">
    <source>
        <dbReference type="Pfam" id="PF26037"/>
    </source>
</evidence>
<evidence type="ECO:0000259" key="6">
    <source>
        <dbReference type="Pfam" id="PF07782"/>
    </source>
</evidence>
<dbReference type="PANTHER" id="PTHR21041:SF17">
    <property type="entry name" value="E3 UBIQUITIN-PROTEIN LIGASE DCST1"/>
    <property type="match status" value="1"/>
</dbReference>
<keyword evidence="4 5" id="KW-0472">Membrane</keyword>
<dbReference type="InterPro" id="IPR051856">
    <property type="entry name" value="CSR-E3_Ligase_Protein"/>
</dbReference>
<proteinExistence type="predicted"/>
<dbReference type="InterPro" id="IPR012858">
    <property type="entry name" value="DC_STAMP-like"/>
</dbReference>
<dbReference type="Pfam" id="PF26037">
    <property type="entry name" value="zf-RING_DCST1_C"/>
    <property type="match status" value="1"/>
</dbReference>
<evidence type="ECO:0000256" key="1">
    <source>
        <dbReference type="ARBA" id="ARBA00004141"/>
    </source>
</evidence>
<keyword evidence="3 5" id="KW-1133">Transmembrane helix</keyword>
<dbReference type="EMBL" id="OW152826">
    <property type="protein sequence ID" value="CAH2042146.1"/>
    <property type="molecule type" value="Genomic_DNA"/>
</dbReference>
<protein>
    <recommendedName>
        <fullName evidence="10">Dendritic cell-specific transmembrane protein-like domain-containing protein</fullName>
    </recommendedName>
</protein>
<reference evidence="8" key="1">
    <citation type="submission" date="2022-03" db="EMBL/GenBank/DDBJ databases">
        <authorList>
            <person name="Martin H S."/>
        </authorList>
    </citation>
    <scope>NUCLEOTIDE SEQUENCE</scope>
</reference>
<evidence type="ECO:0000313" key="8">
    <source>
        <dbReference type="EMBL" id="CAH2042146.1"/>
    </source>
</evidence>
<evidence type="ECO:0000313" key="9">
    <source>
        <dbReference type="Proteomes" id="UP000837857"/>
    </source>
</evidence>
<comment type="subcellular location">
    <subcellularLocation>
        <location evidence="1">Membrane</location>
        <topology evidence="1">Multi-pass membrane protein</topology>
    </subcellularLocation>
</comment>
<dbReference type="Pfam" id="PF07782">
    <property type="entry name" value="DC_STAMP"/>
    <property type="match status" value="1"/>
</dbReference>